<proteinExistence type="predicted"/>
<dbReference type="EMBL" id="MLFN01000061">
    <property type="protein sequence ID" value="ORM51117.1"/>
    <property type="molecule type" value="Genomic_DNA"/>
</dbReference>
<dbReference type="Pfam" id="PF04724">
    <property type="entry name" value="Glyco_transf_17"/>
    <property type="match status" value="1"/>
</dbReference>
<keyword evidence="2" id="KW-1185">Reference proteome</keyword>
<gene>
    <name evidence="1" type="ORF">HA41_16730</name>
</gene>
<evidence type="ECO:0000313" key="1">
    <source>
        <dbReference type="EMBL" id="ORM51117.1"/>
    </source>
</evidence>
<sequence length="294" mass="35300">MIYDCFLYYDEDLLLEMRLNTLEHVVDRFVIVESLYTFTGKKRENLHFDIEKFSRFRDKIIYVVNDAVPTFHQQAFKSNSSIVNAGETDPWENETIARNTIMRGLTDAQDDDIIIVSDVDEIPLPQAIEQFSYRHLCTTLHQQYFNFKFNVRVLNDDNTPRCATLAKMVTYKTLCQFFDGQPELLRNVKRRGTPIRENWFRWKWLNYRTRVIKQGGWHFSWVMSDERISEKMSSISHTEHDRPEFNNPDHIRRCVENNIDIWNRPRKMQILPVTNEHFPQWLVDNQHRLGHLIK</sequence>
<dbReference type="Proteomes" id="UP000193933">
    <property type="component" value="Unassembled WGS sequence"/>
</dbReference>
<dbReference type="RefSeq" id="WP_094121763.1">
    <property type="nucleotide sequence ID" value="NZ_MLFN01000061.1"/>
</dbReference>
<comment type="caution">
    <text evidence="1">The sequence shown here is derived from an EMBL/GenBank/DDBJ whole genome shotgun (WGS) entry which is preliminary data.</text>
</comment>
<dbReference type="AlphaFoldDB" id="A0A1X1BSA8"/>
<protein>
    <submittedName>
        <fullName evidence="1">Benzoate transporter</fullName>
    </submittedName>
</protein>
<dbReference type="PANTHER" id="PTHR12224:SF0">
    <property type="entry name" value="BETA-1,4-MANNOSYL-GLYCOPROTEIN 4-BETA-N-ACETYLGLUCOSAMINYLTRANSFERASE"/>
    <property type="match status" value="1"/>
</dbReference>
<dbReference type="STRING" id="472705.GCA_001743465_01481"/>
<dbReference type="OrthoDB" id="7391526at2"/>
<dbReference type="GO" id="GO:0006044">
    <property type="term" value="P:N-acetylglucosamine metabolic process"/>
    <property type="evidence" value="ECO:0007669"/>
    <property type="project" value="TreeGrafter"/>
</dbReference>
<name>A0A1X1BSA8_9GAMM</name>
<accession>A0A1X1BSA8</accession>
<organism evidence="1 2">
    <name type="scientific">Pantoea conspicua</name>
    <dbReference type="NCBI Taxonomy" id="472705"/>
    <lineage>
        <taxon>Bacteria</taxon>
        <taxon>Pseudomonadati</taxon>
        <taxon>Pseudomonadota</taxon>
        <taxon>Gammaproteobacteria</taxon>
        <taxon>Enterobacterales</taxon>
        <taxon>Erwiniaceae</taxon>
        <taxon>Pantoea</taxon>
    </lineage>
</organism>
<reference evidence="1 2" key="1">
    <citation type="journal article" date="2017" name="Antonie Van Leeuwenhoek">
        <title>Phylogenomic resolution of the bacterial genus Pantoea and its relationship with Erwinia and Tatumella.</title>
        <authorList>
            <person name="Palmer M."/>
            <person name="Steenkamp E.T."/>
            <person name="Coetzee M.P."/>
            <person name="Chan W.Y."/>
            <person name="van Zyl E."/>
            <person name="De Maayer P."/>
            <person name="Coutinho T.A."/>
            <person name="Blom J."/>
            <person name="Smits T.H."/>
            <person name="Duffy B."/>
            <person name="Venter S.N."/>
        </authorList>
    </citation>
    <scope>NUCLEOTIDE SEQUENCE [LARGE SCALE GENOMIC DNA]</scope>
    <source>
        <strain evidence="1 2">LMG 24534</strain>
    </source>
</reference>
<dbReference type="PANTHER" id="PTHR12224">
    <property type="entry name" value="BETA-1,4-MANNOSYL-GLYCOPROTEIN BETA-1,4-N-ACETYLGLUCOSAMINYL-TRANSFERASE"/>
    <property type="match status" value="1"/>
</dbReference>
<dbReference type="InterPro" id="IPR006813">
    <property type="entry name" value="Glyco_trans_17"/>
</dbReference>
<dbReference type="GO" id="GO:0003830">
    <property type="term" value="F:beta-1,4-mannosylglycoprotein 4-beta-N-acetylglucosaminyltransferase activity"/>
    <property type="evidence" value="ECO:0007669"/>
    <property type="project" value="InterPro"/>
</dbReference>
<evidence type="ECO:0000313" key="2">
    <source>
        <dbReference type="Proteomes" id="UP000193933"/>
    </source>
</evidence>
<dbReference type="GO" id="GO:0016020">
    <property type="term" value="C:membrane"/>
    <property type="evidence" value="ECO:0007669"/>
    <property type="project" value="InterPro"/>
</dbReference>